<sequence length="73" mass="7473">MPSNSRIVAGAPCTISGSPGPFDKKIPFGDNAITSSAVVVAGTTCTVANSAKQFNIVVFIPKSYATTVNFPLP</sequence>
<proteinExistence type="predicted"/>
<organism evidence="1">
    <name type="scientific">freshwater metagenome</name>
    <dbReference type="NCBI Taxonomy" id="449393"/>
    <lineage>
        <taxon>unclassified sequences</taxon>
        <taxon>metagenomes</taxon>
        <taxon>ecological metagenomes</taxon>
    </lineage>
</organism>
<dbReference type="EMBL" id="CAEZZK010000157">
    <property type="protein sequence ID" value="CAB4763663.1"/>
    <property type="molecule type" value="Genomic_DNA"/>
</dbReference>
<dbReference type="AlphaFoldDB" id="A0A6J6UY94"/>
<protein>
    <submittedName>
        <fullName evidence="1">Unannotated protein</fullName>
    </submittedName>
</protein>
<evidence type="ECO:0000313" key="1">
    <source>
        <dbReference type="EMBL" id="CAB4763663.1"/>
    </source>
</evidence>
<reference evidence="1" key="1">
    <citation type="submission" date="2020-05" db="EMBL/GenBank/DDBJ databases">
        <authorList>
            <person name="Chiriac C."/>
            <person name="Salcher M."/>
            <person name="Ghai R."/>
            <person name="Kavagutti S V."/>
        </authorList>
    </citation>
    <scope>NUCLEOTIDE SEQUENCE</scope>
</reference>
<accession>A0A6J6UY94</accession>
<name>A0A6J6UY94_9ZZZZ</name>
<gene>
    <name evidence="1" type="ORF">UFOPK2855_00828</name>
</gene>